<comment type="caution">
    <text evidence="7">The sequence shown here is derived from an EMBL/GenBank/DDBJ whole genome shotgun (WGS) entry which is preliminary data.</text>
</comment>
<dbReference type="PANTHER" id="PTHR30386">
    <property type="entry name" value="MEMBRANE FUSION SUBUNIT OF EMRAB-TOLC MULTIDRUG EFFLUX PUMP"/>
    <property type="match status" value="1"/>
</dbReference>
<feature type="transmembrane region" description="Helical" evidence="6">
    <location>
        <begin position="25"/>
        <end position="45"/>
    </location>
</feature>
<protein>
    <recommendedName>
        <fullName evidence="9">HlyD family secretion protein</fullName>
    </recommendedName>
</protein>
<organism evidence="7 8">
    <name type="scientific">Sphaerisporangium dianthi</name>
    <dbReference type="NCBI Taxonomy" id="1436120"/>
    <lineage>
        <taxon>Bacteria</taxon>
        <taxon>Bacillati</taxon>
        <taxon>Actinomycetota</taxon>
        <taxon>Actinomycetes</taxon>
        <taxon>Streptosporangiales</taxon>
        <taxon>Streptosporangiaceae</taxon>
        <taxon>Sphaerisporangium</taxon>
    </lineage>
</organism>
<accession>A0ABV9CRE9</accession>
<gene>
    <name evidence="7" type="ORF">ACFO60_31685</name>
</gene>
<dbReference type="EMBL" id="JBHSFP010000030">
    <property type="protein sequence ID" value="MFC4535348.1"/>
    <property type="molecule type" value="Genomic_DNA"/>
</dbReference>
<evidence type="ECO:0000256" key="2">
    <source>
        <dbReference type="ARBA" id="ARBA00009477"/>
    </source>
</evidence>
<keyword evidence="8" id="KW-1185">Reference proteome</keyword>
<name>A0ABV9CRE9_9ACTN</name>
<dbReference type="Proteomes" id="UP001596004">
    <property type="component" value="Unassembled WGS sequence"/>
</dbReference>
<keyword evidence="4 6" id="KW-1133">Transmembrane helix</keyword>
<dbReference type="PANTHER" id="PTHR30386:SF26">
    <property type="entry name" value="TRANSPORT PROTEIN COMB"/>
    <property type="match status" value="1"/>
</dbReference>
<evidence type="ECO:0000256" key="5">
    <source>
        <dbReference type="ARBA" id="ARBA00023136"/>
    </source>
</evidence>
<evidence type="ECO:0008006" key="9">
    <source>
        <dbReference type="Google" id="ProtNLM"/>
    </source>
</evidence>
<dbReference type="InterPro" id="IPR050739">
    <property type="entry name" value="MFP"/>
</dbReference>
<evidence type="ECO:0000256" key="4">
    <source>
        <dbReference type="ARBA" id="ARBA00022989"/>
    </source>
</evidence>
<evidence type="ECO:0000256" key="3">
    <source>
        <dbReference type="ARBA" id="ARBA00022692"/>
    </source>
</evidence>
<evidence type="ECO:0000256" key="1">
    <source>
        <dbReference type="ARBA" id="ARBA00004167"/>
    </source>
</evidence>
<comment type="subcellular location">
    <subcellularLocation>
        <location evidence="1">Membrane</location>
        <topology evidence="1">Single-pass membrane protein</topology>
    </subcellularLocation>
</comment>
<comment type="similarity">
    <text evidence="2">Belongs to the membrane fusion protein (MFP) (TC 8.A.1) family.</text>
</comment>
<reference evidence="8" key="1">
    <citation type="journal article" date="2019" name="Int. J. Syst. Evol. Microbiol.">
        <title>The Global Catalogue of Microorganisms (GCM) 10K type strain sequencing project: providing services to taxonomists for standard genome sequencing and annotation.</title>
        <authorList>
            <consortium name="The Broad Institute Genomics Platform"/>
            <consortium name="The Broad Institute Genome Sequencing Center for Infectious Disease"/>
            <person name="Wu L."/>
            <person name="Ma J."/>
        </authorList>
    </citation>
    <scope>NUCLEOTIDE SEQUENCE [LARGE SCALE GENOMIC DNA]</scope>
    <source>
        <strain evidence="8">CGMCC 4.7132</strain>
    </source>
</reference>
<evidence type="ECO:0000256" key="6">
    <source>
        <dbReference type="SAM" id="Phobius"/>
    </source>
</evidence>
<keyword evidence="5 6" id="KW-0472">Membrane</keyword>
<evidence type="ECO:0000313" key="8">
    <source>
        <dbReference type="Proteomes" id="UP001596004"/>
    </source>
</evidence>
<dbReference type="RefSeq" id="WP_380847724.1">
    <property type="nucleotide sequence ID" value="NZ_JBHSFP010000030.1"/>
</dbReference>
<sequence length="243" mass="24286">MTMTAVEAPGGERIDQLVSTVRTKAWLAAVALILVAACAASWAWFGQVRDVVTGTGVLVVGGGPVPVTASVSGSLAEVLVRPGQEVTPTTPLAVLADARGRRHVVTGTASGRVLRTAAPGTPLAAGGAVAAVDPAAGPLRALLLVGRERLGALAPGQPVAFAGDGAGAGALRGRVSAVDPYPASGELLRPLFGEALRADGRYLVTVDVDGQAWPGATLTPVSGEITVAVVRPVDALFNGGRRG</sequence>
<keyword evidence="3 6" id="KW-0812">Transmembrane</keyword>
<proteinExistence type="inferred from homology"/>
<evidence type="ECO:0000313" key="7">
    <source>
        <dbReference type="EMBL" id="MFC4535348.1"/>
    </source>
</evidence>